<dbReference type="InterPro" id="IPR010383">
    <property type="entry name" value="Glyco_hydrolase_94_b-supersand"/>
</dbReference>
<protein>
    <submittedName>
        <fullName evidence="8">Glycosyl transferase</fullName>
    </submittedName>
</protein>
<dbReference type="InterPro" id="IPR052047">
    <property type="entry name" value="GH94_Enzymes"/>
</dbReference>
<accession>A0A101E6R2</accession>
<feature type="transmembrane region" description="Helical" evidence="4">
    <location>
        <begin position="895"/>
        <end position="915"/>
    </location>
</feature>
<name>A0A101E6R2_9THEO</name>
<dbReference type="GO" id="GO:0016757">
    <property type="term" value="F:glycosyltransferase activity"/>
    <property type="evidence" value="ECO:0007669"/>
    <property type="project" value="UniProtKB-KW"/>
</dbReference>
<feature type="domain" description="Glycosyl hydrolase 94 supersandwich" evidence="5">
    <location>
        <begin position="2080"/>
        <end position="2347"/>
    </location>
</feature>
<gene>
    <name evidence="8" type="ORF">DEA61_02970</name>
</gene>
<keyword evidence="4" id="KW-0472">Membrane</keyword>
<keyword evidence="4" id="KW-0812">Transmembrane</keyword>
<feature type="transmembrane region" description="Helical" evidence="4">
    <location>
        <begin position="978"/>
        <end position="998"/>
    </location>
</feature>
<sequence length="2862" mass="330506">MWYAVFVLILLLAGIYLKSKKIEVDDSMREFDDIILSSEEMEKHAEELAQNHVIANRNRASFLLIPRMNKNYEYIKSVYRSLNNLLKEKDTYISQEEEWLLDNFYIIEEQVKEIRKSLSKKYYAGLPVLKNGAFRGYPRVYALAFELVLHTDGKIEEKGIINFIKAYQKKALLTTSELWALSLMIRIALIEKIKKVCEEIVESRLQREKAEKMLSALMEKEMSYEEVKKLIKSNIKVVDRFPLQFVEYLVSRIKREGSNSSDILKTLEKILMEYDSSINDIAEKAHYFQAKRQVSIGNAIVSLKTVSSLDWAEIFETLSPVEQVLKQDPDGTYPKMDFESKDYYRHEIEKLARYYNVSETYVAKKAVECAREVADQGENLGYINHVGFYLIGKGRSILESKLNNKKRRFFDFYRIRQKNPATVYFGLIILFFALGEIISLGYLRHFTGSFWNLFASSLVLAIPLSEISIQMTNWVLMHIFKPVMLPKIELKDGIPDDAKTFVVISSLLPDEKKAKELVENLEVYYHANRERNLYFGILGDFKDAPLEVMPEDEKIVKATLEEIEKLNEKYAENGEKVFYYFHRKRIYNEMQKSWMGWERKRGALMEFVDLLRGEKDTTFYIVSDDVSKLGIKYVITLDADTNLPIDTAKKLVGAMLHPLNRAIIDRDEGIVVEGYGLLQPRIGVDIESANASLFSKIYGGEGGIDPYTTATSDIYQDLFGEGIYTGKGIFDVDVFRELLKDTIPDNSILSHDLLEGSFVRTGLVTDIELIDGFPAKYNSYMMRLHRWVRGDWQLLPYLRSKIRNRRGELIRNPLSLITKWKIMDNLRRSLISISLIVMLFLGFSALPASALFWVAVAALTVFFPVILTLFDLIFRGQLRQYLEKRHRAVITGVEVAFYQALLNFIFLPYNAYIMADAIIRTISRMYITKRNLLEWVTAADMEKRLKNDFISFVKRMWVVLLKGVVLILLTAYFKPGALIFAVGVFFLWAFSPYVAFYISQPVLLKIKFILDEDIEEVRLIARKTWKFFEDTVTEAQNYLPPDNFQEDPPNGIAERTSPTNIGLYLVSTVGARDLGYITTSEMVDRIENTINTIKKMEKWNGHLFNWYDTRTLKPLRPYYVSTVDSGNLVGYLITVKEALEEFLDKPVIDLEFLRGLKDTVRMLKIERIDKSLFEEFLKKGDIDPLAWKKILDDLEEVEEERLRDIVKKFKNEIREFMPWLEFEDAEGGYGEIFNECNSFEELKKVYEKYLEETFRAKKEGLPEFKIKQIQRAVEKIEELKERILKLKQEIEDIIEKTEFKHLYDEKRQLFSIGYNVEEEKLTKSYYDLLASEARQASFIAIAKREVDKKHWFKLGRMLTRANRSKGLVSWSGTMFEYFMPLLIMKNYENTLLDETYSFAAKVQKEYGVKLGIPWGISESGFYAFDMSLNYQYKAFGVPILGLKRGLSHDKVVAPYGSILAISVDPEGVMKNIEFLKKEGAEGEYGLYEAIDYTPERVPFGKKNAIVKSFMAHHQGMIFVAIDNFIHENIMQKRFHRDPRVKATQILLQEKAPIYLDMTREEREEPRKIQKIRKEDLDFVRVLGESRSWIPEVHIVSSGKYFVMLTEKGTGYSKNIKGIFLNRWRKDIAQDYGTFIFIRNVDSNEVWSATFAPFYQKGQHYRVVFSADKAEYFKRVGGIDSYLEITVSPEDDVEIRRLTLKNHSKYPQILEITSFSEISLMDLPSDVAHPAFNKLFVKTEFLKDEDAIIVCRRPRDPEKSRLWALHKVVVLSGEAMGDTQFETDRLKFIGRGRSVRKPLALEPDQPLSNTEGAVLDPIVSLRKRIRIMPGGVAKIAYISAITETKEEAVKIVSKYKEENAIERAFEMSWTRSRVELEYINLKPRELGLFQRMLPYLIFASPQRKMREEMILKNTKGQSGLWAHGISGDLPIVLLEVEKMEEIELVKWFLKAYEYWRMKGINIDLVIVNKDKSGYLQPLNDKIKEVINTTFAYDVFGKYGGVYLLQENNLKEDDFYLLNAVAALKFDGKNESIYDQIMVKVHKKALKPRSFQEKVSSCRDDGLEEIELQYYNGFGGFTPDGKEYVIKWEGKSSPAPWINIISNPNFGFQVSEVGAGYTWAENSREYKLTPWYNDPVLDPHGEVIYLIDEITGEKWTITPHPAGNSGIYYIRHGFGYSTFESASCELKSGLTMFVPKEDSVKINLIKLKNTSKNSRKIQIVYYIRPVLGVTDEATSQYIASEFDKEERILYIRNVYNEDFVNRIAFLATSEGINSYESERGEFIGVGFDLSSPQALSYETLSNSEGLAVDPCSAIEFSVEIGPGEEKEISILLGHAKEKKEAKDLVLKYLKVENCKKELEKVKGFWGEILGKLTVNTPDKSLDLLVNGWLPYQTIACRLWARSAFYQSGGAYGFRDQLQDAMNMVLLNPEFTKRQIINACEHQFIEGDVQHWWHPVLNKGIRTKFSDDLLWLPYVVADYVEKTEDWAILEEKAGYLEDLPLKEEEEERYSVPSISSHKGTVYEHCVKAIDYALKFGEHGLPLMGTGDWNDGMNKVGHRGKGESVWLGWFLYTVLKKFASISEKMGDIERKEKYIKEAERLLKSIEENAWDGSWYKRAYFDDGTPLGSINNLECKIDSISQSWALISKGGRIERAKEAMKAVVNYLVNEEEGIIKLLTPPFDSSDLNPGYIKGYVPGVRENGGQYTHAAAWVILAFTELGDGDTAWKLYNMINPINHTRTPIECMKYKVEPYVMAADVYAVDPHAGRGGWTWYTGAAGWMYRVAVEHILGLKKYGDKFTVDPCVPRNWESFVIEYAHGHSKYVIKVINPDRVNKGVREIYLDGEPVDKFVPLKDENKVFRVLVVMG</sequence>
<dbReference type="InterPro" id="IPR008928">
    <property type="entry name" value="6-hairpin_glycosidase_sf"/>
</dbReference>
<feature type="transmembrane region" description="Helical" evidence="4">
    <location>
        <begin position="852"/>
        <end position="874"/>
    </location>
</feature>
<comment type="caution">
    <text evidence="8">The sequence shown here is derived from an EMBL/GenBank/DDBJ whole genome shotgun (WGS) entry which is preliminary data.</text>
</comment>
<dbReference type="Pfam" id="PF17167">
    <property type="entry name" value="Glyco_hydro_94"/>
    <property type="match status" value="1"/>
</dbReference>
<dbReference type="SUPFAM" id="SSF74650">
    <property type="entry name" value="Galactose mutarotase-like"/>
    <property type="match status" value="2"/>
</dbReference>
<dbReference type="Gene3D" id="2.70.98.40">
    <property type="entry name" value="Glycoside hydrolase, family 65, N-terminal domain"/>
    <property type="match status" value="2"/>
</dbReference>
<evidence type="ECO:0000256" key="2">
    <source>
        <dbReference type="ARBA" id="ARBA00022679"/>
    </source>
</evidence>
<dbReference type="InterPro" id="IPR037824">
    <property type="entry name" value="GH94N_2_NdvB"/>
</dbReference>
<dbReference type="RefSeq" id="WP_278428764.1">
    <property type="nucleotide sequence ID" value="NZ_DOLB01000050.1"/>
</dbReference>
<dbReference type="PANTHER" id="PTHR37469">
    <property type="entry name" value="CELLOBIONIC ACID PHOSPHORYLASE-RELATED"/>
    <property type="match status" value="1"/>
</dbReference>
<keyword evidence="4" id="KW-1133">Transmembrane helix</keyword>
<dbReference type="EMBL" id="DOLB01000050">
    <property type="protein sequence ID" value="HBT48820.1"/>
    <property type="molecule type" value="Genomic_DNA"/>
</dbReference>
<dbReference type="CDD" id="cd11753">
    <property type="entry name" value="GH94N_ChvB_NdvB_2_like"/>
    <property type="match status" value="1"/>
</dbReference>
<evidence type="ECO:0000256" key="1">
    <source>
        <dbReference type="ARBA" id="ARBA00022676"/>
    </source>
</evidence>
<dbReference type="Gene3D" id="1.50.10.10">
    <property type="match status" value="1"/>
</dbReference>
<reference evidence="8 9" key="1">
    <citation type="journal article" date="2018" name="Nat. Biotechnol.">
        <title>A standardized bacterial taxonomy based on genome phylogeny substantially revises the tree of life.</title>
        <authorList>
            <person name="Parks D.H."/>
            <person name="Chuvochina M."/>
            <person name="Waite D.W."/>
            <person name="Rinke C."/>
            <person name="Skarshewski A."/>
            <person name="Chaumeil P.A."/>
            <person name="Hugenholtz P."/>
        </authorList>
    </citation>
    <scope>NUCLEOTIDE SEQUENCE [LARGE SCALE GENOMIC DNA]</scope>
    <source>
        <strain evidence="8">UBA12544</strain>
    </source>
</reference>
<evidence type="ECO:0000313" key="9">
    <source>
        <dbReference type="Proteomes" id="UP000264445"/>
    </source>
</evidence>
<evidence type="ECO:0000259" key="5">
    <source>
        <dbReference type="Pfam" id="PF06165"/>
    </source>
</evidence>
<feature type="coiled-coil region" evidence="3">
    <location>
        <begin position="1266"/>
        <end position="1296"/>
    </location>
</feature>
<feature type="domain" description="Glycosyl hydrolase 94 supersandwich" evidence="5">
    <location>
        <begin position="1582"/>
        <end position="1856"/>
    </location>
</feature>
<proteinExistence type="predicted"/>
<feature type="domain" description="Glycoamylase-like" evidence="6">
    <location>
        <begin position="1325"/>
        <end position="1537"/>
    </location>
</feature>
<dbReference type="InterPro" id="IPR037820">
    <property type="entry name" value="GH94N_NdvB"/>
</dbReference>
<dbReference type="InterPro" id="IPR033432">
    <property type="entry name" value="GH94_catalytic"/>
</dbReference>
<dbReference type="GO" id="GO:0005975">
    <property type="term" value="P:carbohydrate metabolic process"/>
    <property type="evidence" value="ECO:0007669"/>
    <property type="project" value="InterPro"/>
</dbReference>
<feature type="transmembrane region" description="Helical" evidence="4">
    <location>
        <begin position="956"/>
        <end position="973"/>
    </location>
</feature>
<dbReference type="Pfam" id="PF06165">
    <property type="entry name" value="GH94_b-supersand"/>
    <property type="match status" value="2"/>
</dbReference>
<evidence type="ECO:0000313" key="8">
    <source>
        <dbReference type="EMBL" id="HBT48820.1"/>
    </source>
</evidence>
<feature type="transmembrane region" description="Helical" evidence="4">
    <location>
        <begin position="829"/>
        <end position="846"/>
    </location>
</feature>
<dbReference type="Pfam" id="PF10091">
    <property type="entry name" value="Glycoamylase"/>
    <property type="match status" value="1"/>
</dbReference>
<dbReference type="Gene3D" id="2.60.420.10">
    <property type="entry name" value="Maltose phosphorylase, domain 3"/>
    <property type="match status" value="1"/>
</dbReference>
<dbReference type="Gene3D" id="1.50.10.140">
    <property type="match status" value="1"/>
</dbReference>
<evidence type="ECO:0000259" key="6">
    <source>
        <dbReference type="Pfam" id="PF10091"/>
    </source>
</evidence>
<keyword evidence="2 8" id="KW-0808">Transferase</keyword>
<dbReference type="SMART" id="SM01068">
    <property type="entry name" value="CBM_X"/>
    <property type="match status" value="2"/>
</dbReference>
<feature type="domain" description="Glycosyl hydrolase 94 catalytic" evidence="7">
    <location>
        <begin position="2362"/>
        <end position="2786"/>
    </location>
</feature>
<keyword evidence="1" id="KW-0328">Glycosyltransferase</keyword>
<dbReference type="PANTHER" id="PTHR37469:SF2">
    <property type="entry name" value="CELLOBIONIC ACID PHOSPHORYLASE"/>
    <property type="match status" value="1"/>
</dbReference>
<dbReference type="Proteomes" id="UP000264445">
    <property type="component" value="Unassembled WGS sequence"/>
</dbReference>
<feature type="transmembrane region" description="Helical" evidence="4">
    <location>
        <begin position="423"/>
        <end position="443"/>
    </location>
</feature>
<dbReference type="InterPro" id="IPR019282">
    <property type="entry name" value="Glycoamylase-like_cons_dom"/>
</dbReference>
<dbReference type="InterPro" id="IPR011013">
    <property type="entry name" value="Gal_mutarotase_sf_dom"/>
</dbReference>
<dbReference type="InterPro" id="IPR012341">
    <property type="entry name" value="6hp_glycosidase-like_sf"/>
</dbReference>
<evidence type="ECO:0000256" key="4">
    <source>
        <dbReference type="SAM" id="Phobius"/>
    </source>
</evidence>
<dbReference type="CDD" id="cd11756">
    <property type="entry name" value="GH94N_ChvB_NdvB_1_like"/>
    <property type="match status" value="1"/>
</dbReference>
<evidence type="ECO:0000259" key="7">
    <source>
        <dbReference type="Pfam" id="PF17167"/>
    </source>
</evidence>
<organism evidence="8 9">
    <name type="scientific">Caldanaerobacter subterraneus</name>
    <dbReference type="NCBI Taxonomy" id="911092"/>
    <lineage>
        <taxon>Bacteria</taxon>
        <taxon>Bacillati</taxon>
        <taxon>Bacillota</taxon>
        <taxon>Clostridia</taxon>
        <taxon>Thermoanaerobacterales</taxon>
        <taxon>Thermoanaerobacteraceae</taxon>
        <taxon>Caldanaerobacter</taxon>
    </lineage>
</organism>
<keyword evidence="3" id="KW-0175">Coiled coil</keyword>
<evidence type="ECO:0000256" key="3">
    <source>
        <dbReference type="SAM" id="Coils"/>
    </source>
</evidence>
<dbReference type="InterPro" id="IPR037018">
    <property type="entry name" value="GH65_N"/>
</dbReference>
<dbReference type="SUPFAM" id="SSF48208">
    <property type="entry name" value="Six-hairpin glycosidases"/>
    <property type="match status" value="1"/>
</dbReference>
<dbReference type="GO" id="GO:0030246">
    <property type="term" value="F:carbohydrate binding"/>
    <property type="evidence" value="ECO:0007669"/>
    <property type="project" value="InterPro"/>
</dbReference>